<feature type="transmembrane region" description="Helical" evidence="1">
    <location>
        <begin position="6"/>
        <end position="25"/>
    </location>
</feature>
<name>A0A286ECC9_9NEIS</name>
<organism evidence="2 3">
    <name type="scientific">Alysiella filiformis DSM 16848</name>
    <dbReference type="NCBI Taxonomy" id="1120981"/>
    <lineage>
        <taxon>Bacteria</taxon>
        <taxon>Pseudomonadati</taxon>
        <taxon>Pseudomonadota</taxon>
        <taxon>Betaproteobacteria</taxon>
        <taxon>Neisseriales</taxon>
        <taxon>Neisseriaceae</taxon>
        <taxon>Alysiella</taxon>
    </lineage>
</organism>
<reference evidence="2 3" key="1">
    <citation type="submission" date="2017-09" db="EMBL/GenBank/DDBJ databases">
        <authorList>
            <person name="Ehlers B."/>
            <person name="Leendertz F.H."/>
        </authorList>
    </citation>
    <scope>NUCLEOTIDE SEQUENCE [LARGE SCALE GENOMIC DNA]</scope>
    <source>
        <strain evidence="2 3">DSM 16848</strain>
    </source>
</reference>
<evidence type="ECO:0000256" key="1">
    <source>
        <dbReference type="SAM" id="Phobius"/>
    </source>
</evidence>
<evidence type="ECO:0000313" key="2">
    <source>
        <dbReference type="EMBL" id="SOD68595.1"/>
    </source>
</evidence>
<dbReference type="AlphaFoldDB" id="A0A286ECC9"/>
<evidence type="ECO:0000313" key="3">
    <source>
        <dbReference type="Proteomes" id="UP000219669"/>
    </source>
</evidence>
<keyword evidence="1" id="KW-1133">Transmembrane helix</keyword>
<sequence length="129" mass="14974">MWQSLYKHQWLIIFMIACAFGLLLFGDKTTHIYPAPYLDEVSGVSPNQYATFIVKSPLFHSPKCSEIEQWANNHLPQHSGGQAFYFFMRYDPAITPQNVFLKKDYLAIAGDFEICAMHRNDKKCFICKE</sequence>
<keyword evidence="1" id="KW-0812">Transmembrane</keyword>
<dbReference type="RefSeq" id="WP_097114363.1">
    <property type="nucleotide sequence ID" value="NZ_CP083931.1"/>
</dbReference>
<accession>A0A286ECC9</accession>
<dbReference type="EMBL" id="OCNF01000009">
    <property type="protein sequence ID" value="SOD68595.1"/>
    <property type="molecule type" value="Genomic_DNA"/>
</dbReference>
<dbReference type="PROSITE" id="PS51257">
    <property type="entry name" value="PROKAR_LIPOPROTEIN"/>
    <property type="match status" value="1"/>
</dbReference>
<proteinExistence type="predicted"/>
<protein>
    <submittedName>
        <fullName evidence="2">Uncharacterized protein</fullName>
    </submittedName>
</protein>
<gene>
    <name evidence="2" type="ORF">SAMN02746062_01329</name>
</gene>
<keyword evidence="3" id="KW-1185">Reference proteome</keyword>
<keyword evidence="1" id="KW-0472">Membrane</keyword>
<dbReference type="Proteomes" id="UP000219669">
    <property type="component" value="Unassembled WGS sequence"/>
</dbReference>